<evidence type="ECO:0000256" key="1">
    <source>
        <dbReference type="SAM" id="MobiDB-lite"/>
    </source>
</evidence>
<feature type="region of interest" description="Disordered" evidence="1">
    <location>
        <begin position="488"/>
        <end position="513"/>
    </location>
</feature>
<name>A0A8J5JPN6_HOMAM</name>
<organism evidence="4 5">
    <name type="scientific">Homarus americanus</name>
    <name type="common">American lobster</name>
    <dbReference type="NCBI Taxonomy" id="6706"/>
    <lineage>
        <taxon>Eukaryota</taxon>
        <taxon>Metazoa</taxon>
        <taxon>Ecdysozoa</taxon>
        <taxon>Arthropoda</taxon>
        <taxon>Crustacea</taxon>
        <taxon>Multicrustacea</taxon>
        <taxon>Malacostraca</taxon>
        <taxon>Eumalacostraca</taxon>
        <taxon>Eucarida</taxon>
        <taxon>Decapoda</taxon>
        <taxon>Pleocyemata</taxon>
        <taxon>Astacidea</taxon>
        <taxon>Nephropoidea</taxon>
        <taxon>Nephropidae</taxon>
        <taxon>Homarus</taxon>
    </lineage>
</organism>
<feature type="signal peptide" evidence="3">
    <location>
        <begin position="1"/>
        <end position="20"/>
    </location>
</feature>
<feature type="transmembrane region" description="Helical" evidence="2">
    <location>
        <begin position="406"/>
        <end position="430"/>
    </location>
</feature>
<evidence type="ECO:0000313" key="5">
    <source>
        <dbReference type="Proteomes" id="UP000747542"/>
    </source>
</evidence>
<sequence length="513" mass="56655">MCKGALVVVVTSLLALAVHCQTTSVSSGYFLMPSSCGEISDGRKRVPASSLVVQSELWLKTHQPADLQDDTTGNKCHLSSNTTFMVRRDKSILQVKDVDDDNKQVCNFSRDANIKLLDNQVYTSCHSDRESAEKEMSTHPDTWPVPPSGLAYSEAPVANQPPLDNSTQVMNSPTATPYSTTRVMVTTVAETMSQTDFITGSLTKAPKSFKTTMESLIKAPRNSKTKMEYPTKAPRNYETSMEYPTKAPRNFETTAVTSTKTPRNFETTAVTSTKTPRNFETTMGYPTKIPIKFETTTETLTKAKKSPDLKVKTTNKPSTVKLTDITTQTSEVTDILTTQQKETITETLTQASGNPSMEIISEPLITAGVKTTGIVNLIEITSEATQTIYLPSNNSSHYNKHPKNTLPYFIGAGAVVTVVIILIVVTICIARRQMPESKHEINKEEFFIGGTYDNPEPELGYVYNNAQNMYSGCDPEVEESFELEKRILKSQSSSPEAETPKCLRSQETQNILP</sequence>
<comment type="caution">
    <text evidence="4">The sequence shown here is derived from an EMBL/GenBank/DDBJ whole genome shotgun (WGS) entry which is preliminary data.</text>
</comment>
<evidence type="ECO:0000256" key="2">
    <source>
        <dbReference type="SAM" id="Phobius"/>
    </source>
</evidence>
<proteinExistence type="predicted"/>
<feature type="chain" id="PRO_5035236488" evidence="3">
    <location>
        <begin position="21"/>
        <end position="513"/>
    </location>
</feature>
<gene>
    <name evidence="4" type="ORF">Hamer_G023154</name>
</gene>
<dbReference type="EMBL" id="JAHLQT010031674">
    <property type="protein sequence ID" value="KAG7160068.1"/>
    <property type="molecule type" value="Genomic_DNA"/>
</dbReference>
<evidence type="ECO:0000256" key="3">
    <source>
        <dbReference type="SAM" id="SignalP"/>
    </source>
</evidence>
<dbReference type="Proteomes" id="UP000747542">
    <property type="component" value="Unassembled WGS sequence"/>
</dbReference>
<protein>
    <submittedName>
        <fullName evidence="4">Uncharacterized protein</fullName>
    </submittedName>
</protein>
<keyword evidence="2" id="KW-0472">Membrane</keyword>
<keyword evidence="2" id="KW-1133">Transmembrane helix</keyword>
<keyword evidence="2" id="KW-0812">Transmembrane</keyword>
<evidence type="ECO:0000313" key="4">
    <source>
        <dbReference type="EMBL" id="KAG7160068.1"/>
    </source>
</evidence>
<dbReference type="AlphaFoldDB" id="A0A8J5JPN6"/>
<keyword evidence="5" id="KW-1185">Reference proteome</keyword>
<reference evidence="4" key="1">
    <citation type="journal article" date="2021" name="Sci. Adv.">
        <title>The American lobster genome reveals insights on longevity, neural, and immune adaptations.</title>
        <authorList>
            <person name="Polinski J.M."/>
            <person name="Zimin A.V."/>
            <person name="Clark K.F."/>
            <person name="Kohn A.B."/>
            <person name="Sadowski N."/>
            <person name="Timp W."/>
            <person name="Ptitsyn A."/>
            <person name="Khanna P."/>
            <person name="Romanova D.Y."/>
            <person name="Williams P."/>
            <person name="Greenwood S.J."/>
            <person name="Moroz L.L."/>
            <person name="Walt D.R."/>
            <person name="Bodnar A.G."/>
        </authorList>
    </citation>
    <scope>NUCLEOTIDE SEQUENCE</scope>
    <source>
        <strain evidence="4">GMGI-L3</strain>
    </source>
</reference>
<accession>A0A8J5JPN6</accession>
<keyword evidence="3" id="KW-0732">Signal</keyword>